<comment type="function">
    <text evidence="9">Catalyzes the condensation reaction of fatty acid synthesis by the addition to an acyl acceptor of two carbons from malonyl-ACP. Catalyzes the first condensation reaction which initiates fatty acid synthesis and may therefore play a role in governing the total rate of fatty acid production. Possesses both acetoacetyl-ACP synthase and acetyl transacylase activities. Its substrate specificity determines the biosynthesis of branched-chain and/or straight-chain of fatty acids.</text>
</comment>
<evidence type="ECO:0000256" key="5">
    <source>
        <dbReference type="ARBA" id="ARBA00022832"/>
    </source>
</evidence>
<evidence type="ECO:0000256" key="4">
    <source>
        <dbReference type="ARBA" id="ARBA00022679"/>
    </source>
</evidence>
<keyword evidence="3 9" id="KW-0444">Lipid biosynthesis</keyword>
<comment type="subunit">
    <text evidence="9">Homodimer.</text>
</comment>
<feature type="active site" evidence="9">
    <location>
        <position position="114"/>
    </location>
</feature>
<dbReference type="GO" id="GO:0005737">
    <property type="term" value="C:cytoplasm"/>
    <property type="evidence" value="ECO:0007669"/>
    <property type="project" value="UniProtKB-SubCell"/>
</dbReference>
<dbReference type="GO" id="GO:0033818">
    <property type="term" value="F:beta-ketoacyl-acyl-carrier-protein synthase III activity"/>
    <property type="evidence" value="ECO:0007669"/>
    <property type="project" value="UniProtKB-UniRule"/>
</dbReference>
<dbReference type="NCBIfam" id="NF006829">
    <property type="entry name" value="PRK09352.1"/>
    <property type="match status" value="1"/>
</dbReference>
<dbReference type="NCBIfam" id="TIGR00747">
    <property type="entry name" value="fabH"/>
    <property type="match status" value="1"/>
</dbReference>
<keyword evidence="8 9" id="KW-0012">Acyltransferase</keyword>
<dbReference type="SUPFAM" id="SSF53901">
    <property type="entry name" value="Thiolase-like"/>
    <property type="match status" value="1"/>
</dbReference>
<evidence type="ECO:0000256" key="9">
    <source>
        <dbReference type="HAMAP-Rule" id="MF_01815"/>
    </source>
</evidence>
<dbReference type="Pfam" id="PF08545">
    <property type="entry name" value="ACP_syn_III"/>
    <property type="match status" value="1"/>
</dbReference>
<keyword evidence="7 9" id="KW-0275">Fatty acid biosynthesis</keyword>
<evidence type="ECO:0000256" key="6">
    <source>
        <dbReference type="ARBA" id="ARBA00023098"/>
    </source>
</evidence>
<dbReference type="CDD" id="cd00830">
    <property type="entry name" value="KAS_III"/>
    <property type="match status" value="1"/>
</dbReference>
<dbReference type="STRING" id="1306406.J116_000325"/>
<dbReference type="GO" id="GO:0004315">
    <property type="term" value="F:3-oxoacyl-[acyl-carrier-protein] synthase activity"/>
    <property type="evidence" value="ECO:0007669"/>
    <property type="project" value="InterPro"/>
</dbReference>
<sequence length="337" mass="34517">MPAAPTAVLVGLGAWLPPRRVPNSELCARLDTSDEWIRERIGIAERRFAEPDVSTGDMAVEAGARAMASAGADTVDAVLVATSSPDHPCPATAPWVAHRLGLPSVAAFDVAAGCSGFLYAGTVAAGLIASGTAHRVLVVGAETMTSIVDPDDRATAPIFGEGAGAVVLEAGVPHAEGAMGPVVWGSDGSLADAIVVPAGGARGRRERDRAARGDFFVHMRGNEVFRHAVRRMAAAARDAVAAAGWEMGDIDRLIAHQANQRITAAVADTLGVPVGNCPSNIHEVGNTAAASLPLLLAHAADRGDLKPGHRTLLVAFGSGLAWAATTLVWPAGLTARL</sequence>
<protein>
    <recommendedName>
        <fullName evidence="9">Beta-ketoacyl-[acyl-carrier-protein] synthase III</fullName>
        <shortName evidence="9">Beta-ketoacyl-ACP synthase III</shortName>
        <shortName evidence="9">KAS III</shortName>
        <ecNumber evidence="9">2.3.1.180</ecNumber>
    </recommendedName>
    <alternativeName>
        <fullName evidence="9">3-oxoacyl-[acyl-carrier-protein] synthase 3</fullName>
    </alternativeName>
    <alternativeName>
        <fullName evidence="9">3-oxoacyl-[acyl-carrier-protein] synthase III</fullName>
    </alternativeName>
</protein>
<proteinExistence type="inferred from homology"/>
<keyword evidence="14" id="KW-1185">Reference proteome</keyword>
<evidence type="ECO:0000256" key="3">
    <source>
        <dbReference type="ARBA" id="ARBA00022516"/>
    </source>
</evidence>
<dbReference type="UniPathway" id="UPA00094"/>
<dbReference type="InterPro" id="IPR016039">
    <property type="entry name" value="Thiolase-like"/>
</dbReference>
<comment type="subcellular location">
    <subcellularLocation>
        <location evidence="9">Cytoplasm</location>
    </subcellularLocation>
</comment>
<dbReference type="Pfam" id="PF08541">
    <property type="entry name" value="ACP_syn_III_C"/>
    <property type="match status" value="1"/>
</dbReference>
<comment type="catalytic activity">
    <reaction evidence="9">
        <text>malonyl-[ACP] + acetyl-CoA + H(+) = 3-oxobutanoyl-[ACP] + CO2 + CoA</text>
        <dbReference type="Rhea" id="RHEA:12080"/>
        <dbReference type="Rhea" id="RHEA-COMP:9623"/>
        <dbReference type="Rhea" id="RHEA-COMP:9625"/>
        <dbReference type="ChEBI" id="CHEBI:15378"/>
        <dbReference type="ChEBI" id="CHEBI:16526"/>
        <dbReference type="ChEBI" id="CHEBI:57287"/>
        <dbReference type="ChEBI" id="CHEBI:57288"/>
        <dbReference type="ChEBI" id="CHEBI:78449"/>
        <dbReference type="ChEBI" id="CHEBI:78450"/>
        <dbReference type="EC" id="2.3.1.180"/>
    </reaction>
</comment>
<keyword evidence="10" id="KW-0472">Membrane</keyword>
<evidence type="ECO:0000256" key="1">
    <source>
        <dbReference type="ARBA" id="ARBA00008642"/>
    </source>
</evidence>
<feature type="transmembrane region" description="Helical" evidence="10">
    <location>
        <begin position="312"/>
        <end position="332"/>
    </location>
</feature>
<feature type="active site" evidence="9">
    <location>
        <position position="256"/>
    </location>
</feature>
<evidence type="ECO:0000256" key="7">
    <source>
        <dbReference type="ARBA" id="ARBA00023160"/>
    </source>
</evidence>
<dbReference type="PANTHER" id="PTHR34069:SF2">
    <property type="entry name" value="BETA-KETOACYL-[ACYL-CARRIER-PROTEIN] SYNTHASE III"/>
    <property type="match status" value="1"/>
</dbReference>
<dbReference type="InterPro" id="IPR013747">
    <property type="entry name" value="ACP_syn_III_C"/>
</dbReference>
<evidence type="ECO:0000313" key="14">
    <source>
        <dbReference type="Proteomes" id="UP000095329"/>
    </source>
</evidence>
<dbReference type="InterPro" id="IPR004655">
    <property type="entry name" value="FabH"/>
</dbReference>
<dbReference type="HAMAP" id="MF_01815">
    <property type="entry name" value="FabH"/>
    <property type="match status" value="1"/>
</dbReference>
<evidence type="ECO:0000313" key="13">
    <source>
        <dbReference type="EMBL" id="OEJ93166.1"/>
    </source>
</evidence>
<reference evidence="13 14" key="1">
    <citation type="journal article" date="2013" name="Genome Announc.">
        <title>Genome Sequence of Streptomyces violaceusniger Strain SPC6, a Halotolerant Streptomycete That Exhibits Rapid Growth and Development.</title>
        <authorList>
            <person name="Chen X."/>
            <person name="Zhang B."/>
            <person name="Zhang W."/>
            <person name="Wu X."/>
            <person name="Zhang M."/>
            <person name="Chen T."/>
            <person name="Liu G."/>
            <person name="Dyson P."/>
        </authorList>
    </citation>
    <scope>NUCLEOTIDE SEQUENCE [LARGE SCALE GENOMIC DNA]</scope>
    <source>
        <strain evidence="13 14">SPC6</strain>
    </source>
</reference>
<dbReference type="PANTHER" id="PTHR34069">
    <property type="entry name" value="3-OXOACYL-[ACYL-CARRIER-PROTEIN] SYNTHASE 3"/>
    <property type="match status" value="1"/>
</dbReference>
<keyword evidence="9" id="KW-0511">Multifunctional enzyme</keyword>
<comment type="pathway">
    <text evidence="9">Lipid metabolism; fatty acid biosynthesis.</text>
</comment>
<evidence type="ECO:0000256" key="2">
    <source>
        <dbReference type="ARBA" id="ARBA00022490"/>
    </source>
</evidence>
<feature type="region of interest" description="ACP-binding" evidence="9">
    <location>
        <begin position="257"/>
        <end position="261"/>
    </location>
</feature>
<dbReference type="eggNOG" id="COG0332">
    <property type="taxonomic scope" value="Bacteria"/>
</dbReference>
<dbReference type="GO" id="GO:0044550">
    <property type="term" value="P:secondary metabolite biosynthetic process"/>
    <property type="evidence" value="ECO:0007669"/>
    <property type="project" value="TreeGrafter"/>
</dbReference>
<gene>
    <name evidence="9" type="primary">fabH</name>
    <name evidence="13" type="ORF">J116_000325</name>
</gene>
<keyword evidence="4 9" id="KW-0808">Transferase</keyword>
<evidence type="ECO:0000256" key="10">
    <source>
        <dbReference type="SAM" id="Phobius"/>
    </source>
</evidence>
<dbReference type="OrthoDB" id="9815506at2"/>
<dbReference type="Proteomes" id="UP000095329">
    <property type="component" value="Unassembled WGS sequence"/>
</dbReference>
<dbReference type="GO" id="GO:0006633">
    <property type="term" value="P:fatty acid biosynthetic process"/>
    <property type="evidence" value="ECO:0007669"/>
    <property type="project" value="UniProtKB-UniRule"/>
</dbReference>
<accession>A0A1D3DLG8</accession>
<keyword evidence="2 9" id="KW-0963">Cytoplasm</keyword>
<dbReference type="Gene3D" id="3.40.47.10">
    <property type="match status" value="1"/>
</dbReference>
<comment type="similarity">
    <text evidence="1 9">Belongs to the thiolase-like superfamily. FabH family.</text>
</comment>
<dbReference type="EC" id="2.3.1.180" evidence="9"/>
<evidence type="ECO:0000259" key="12">
    <source>
        <dbReference type="Pfam" id="PF08545"/>
    </source>
</evidence>
<dbReference type="InterPro" id="IPR013751">
    <property type="entry name" value="ACP_syn_III_N"/>
</dbReference>
<keyword evidence="5 9" id="KW-0276">Fatty acid metabolism</keyword>
<comment type="domain">
    <text evidence="9">The last Arg residue of the ACP-binding site is essential for the weak association between ACP/AcpP and FabH.</text>
</comment>
<keyword evidence="10" id="KW-0812">Transmembrane</keyword>
<organism evidence="13 14">
    <name type="scientific">Streptomyces thermolilacinus SPC6</name>
    <dbReference type="NCBI Taxonomy" id="1306406"/>
    <lineage>
        <taxon>Bacteria</taxon>
        <taxon>Bacillati</taxon>
        <taxon>Actinomycetota</taxon>
        <taxon>Actinomycetes</taxon>
        <taxon>Kitasatosporales</taxon>
        <taxon>Streptomycetaceae</taxon>
        <taxon>Streptomyces</taxon>
    </lineage>
</organism>
<feature type="domain" description="Beta-ketoacyl-[acyl-carrier-protein] synthase III C-terminal" evidence="11">
    <location>
        <begin position="241"/>
        <end position="329"/>
    </location>
</feature>
<name>A0A1D3DLG8_9ACTN</name>
<comment type="caution">
    <text evidence="13">The sequence shown here is derived from an EMBL/GenBank/DDBJ whole genome shotgun (WGS) entry which is preliminary data.</text>
</comment>
<dbReference type="AlphaFoldDB" id="A0A1D3DLG8"/>
<keyword evidence="10" id="KW-1133">Transmembrane helix</keyword>
<feature type="active site" evidence="9">
    <location>
        <position position="286"/>
    </location>
</feature>
<evidence type="ECO:0000259" key="11">
    <source>
        <dbReference type="Pfam" id="PF08541"/>
    </source>
</evidence>
<evidence type="ECO:0000256" key="8">
    <source>
        <dbReference type="ARBA" id="ARBA00023315"/>
    </source>
</evidence>
<feature type="domain" description="Beta-ketoacyl-[acyl-carrier-protein] synthase III N-terminal" evidence="12">
    <location>
        <begin position="108"/>
        <end position="188"/>
    </location>
</feature>
<dbReference type="EMBL" id="ASHX02000001">
    <property type="protein sequence ID" value="OEJ93166.1"/>
    <property type="molecule type" value="Genomic_DNA"/>
</dbReference>
<keyword evidence="6 9" id="KW-0443">Lipid metabolism</keyword>